<comment type="similarity">
    <text evidence="1">Belongs to the type II topoisomerase GyrA/ParC subunit family.</text>
</comment>
<protein>
    <recommendedName>
        <fullName evidence="5">Topo IIA-type catalytic domain-containing protein</fullName>
    </recommendedName>
</protein>
<feature type="non-terminal residue" evidence="6">
    <location>
        <position position="284"/>
    </location>
</feature>
<name>X1SEW8_9ZZZZ</name>
<dbReference type="GO" id="GO:0003918">
    <property type="term" value="F:DNA topoisomerase type II (double strand cut, ATP-hydrolyzing) activity"/>
    <property type="evidence" value="ECO:0007669"/>
    <property type="project" value="InterPro"/>
</dbReference>
<reference evidence="6" key="1">
    <citation type="journal article" date="2014" name="Front. Microbiol.">
        <title>High frequency of phylogenetically diverse reductive dehalogenase-homologous genes in deep subseafloor sedimentary metagenomes.</title>
        <authorList>
            <person name="Kawai M."/>
            <person name="Futagami T."/>
            <person name="Toyoda A."/>
            <person name="Takaki Y."/>
            <person name="Nishi S."/>
            <person name="Hori S."/>
            <person name="Arai W."/>
            <person name="Tsubouchi T."/>
            <person name="Morono Y."/>
            <person name="Uchiyama I."/>
            <person name="Ito T."/>
            <person name="Fujiyama A."/>
            <person name="Inagaki F."/>
            <person name="Takami H."/>
        </authorList>
    </citation>
    <scope>NUCLEOTIDE SEQUENCE</scope>
    <source>
        <strain evidence="6">Expedition CK06-06</strain>
    </source>
</reference>
<dbReference type="SUPFAM" id="SSF56719">
    <property type="entry name" value="Type II DNA topoisomerase"/>
    <property type="match status" value="1"/>
</dbReference>
<dbReference type="InterPro" id="IPR002205">
    <property type="entry name" value="Topo_IIA_dom_A"/>
</dbReference>
<evidence type="ECO:0000256" key="1">
    <source>
        <dbReference type="ARBA" id="ARBA00008263"/>
    </source>
</evidence>
<evidence type="ECO:0000256" key="3">
    <source>
        <dbReference type="ARBA" id="ARBA00023125"/>
    </source>
</evidence>
<dbReference type="SMART" id="SM00434">
    <property type="entry name" value="TOP4c"/>
    <property type="match status" value="1"/>
</dbReference>
<keyword evidence="2" id="KW-0799">Topoisomerase</keyword>
<dbReference type="GO" id="GO:0005524">
    <property type="term" value="F:ATP binding"/>
    <property type="evidence" value="ECO:0007669"/>
    <property type="project" value="InterPro"/>
</dbReference>
<keyword evidence="4" id="KW-0413">Isomerase</keyword>
<dbReference type="EMBL" id="BARW01016474">
    <property type="protein sequence ID" value="GAI91473.1"/>
    <property type="molecule type" value="Genomic_DNA"/>
</dbReference>
<evidence type="ECO:0000313" key="6">
    <source>
        <dbReference type="EMBL" id="GAI91473.1"/>
    </source>
</evidence>
<evidence type="ECO:0000256" key="4">
    <source>
        <dbReference type="ARBA" id="ARBA00023235"/>
    </source>
</evidence>
<dbReference type="Gene3D" id="3.90.199.10">
    <property type="entry name" value="Topoisomerase II, domain 5"/>
    <property type="match status" value="1"/>
</dbReference>
<evidence type="ECO:0000259" key="5">
    <source>
        <dbReference type="PROSITE" id="PS52040"/>
    </source>
</evidence>
<keyword evidence="3" id="KW-0238">DNA-binding</keyword>
<feature type="domain" description="Topo IIA-type catalytic" evidence="5">
    <location>
        <begin position="1"/>
        <end position="284"/>
    </location>
</feature>
<dbReference type="GO" id="GO:0005737">
    <property type="term" value="C:cytoplasm"/>
    <property type="evidence" value="ECO:0007669"/>
    <property type="project" value="TreeGrafter"/>
</dbReference>
<dbReference type="GO" id="GO:0006265">
    <property type="term" value="P:DNA topological change"/>
    <property type="evidence" value="ECO:0007669"/>
    <property type="project" value="InterPro"/>
</dbReference>
<dbReference type="Gene3D" id="3.30.1360.40">
    <property type="match status" value="1"/>
</dbReference>
<dbReference type="InterPro" id="IPR013760">
    <property type="entry name" value="Topo_IIA-like_dom_sf"/>
</dbReference>
<dbReference type="InterPro" id="IPR050220">
    <property type="entry name" value="Type_II_DNA_Topoisomerases"/>
</dbReference>
<dbReference type="InterPro" id="IPR013758">
    <property type="entry name" value="Topo_IIA_A/C_ab"/>
</dbReference>
<evidence type="ECO:0000256" key="2">
    <source>
        <dbReference type="ARBA" id="ARBA00023029"/>
    </source>
</evidence>
<gene>
    <name evidence="6" type="ORF">S12H4_28683</name>
</gene>
<accession>X1SEW8</accession>
<proteinExistence type="inferred from homology"/>
<dbReference type="GO" id="GO:0003677">
    <property type="term" value="F:DNA binding"/>
    <property type="evidence" value="ECO:0007669"/>
    <property type="project" value="UniProtKB-KW"/>
</dbReference>
<dbReference type="PANTHER" id="PTHR43493">
    <property type="entry name" value="DNA GYRASE/TOPOISOMERASE SUBUNIT A"/>
    <property type="match status" value="1"/>
</dbReference>
<sequence>LLLSQGVEGIAVGLASKILPHNFNELIDASINYLQRKPFELYPDFPTGGLADFTRYNDGLRGGLVKVRANVKKVDKKTLAITEIPFGKTTSTLIESIIKANERGKIKIKQIDDNTAENVEIIIYLNPGVSADKTIDALFAFTDCEISISPNICAIEENKPRFLGVTEILKNSTQNTVTLLTRELEIRKKELGDEWHLSSLEKIFIENKIYLEIEDCETWESIIQTIDKGLKPFRKYLLRDITREDIIRLTEIKIKRISKYDSKRADENIKKLEIEIDEVKNHLA</sequence>
<dbReference type="PANTHER" id="PTHR43493:SF5">
    <property type="entry name" value="DNA GYRASE SUBUNIT A, CHLOROPLASTIC_MITOCHONDRIAL"/>
    <property type="match status" value="1"/>
</dbReference>
<organism evidence="6">
    <name type="scientific">marine sediment metagenome</name>
    <dbReference type="NCBI Taxonomy" id="412755"/>
    <lineage>
        <taxon>unclassified sequences</taxon>
        <taxon>metagenomes</taxon>
        <taxon>ecological metagenomes</taxon>
    </lineage>
</organism>
<comment type="caution">
    <text evidence="6">The sequence shown here is derived from an EMBL/GenBank/DDBJ whole genome shotgun (WGS) entry which is preliminary data.</text>
</comment>
<dbReference type="Pfam" id="PF00521">
    <property type="entry name" value="DNA_topoisoIV"/>
    <property type="match status" value="1"/>
</dbReference>
<dbReference type="PROSITE" id="PS52040">
    <property type="entry name" value="TOPO_IIA"/>
    <property type="match status" value="1"/>
</dbReference>
<dbReference type="GO" id="GO:0009330">
    <property type="term" value="C:DNA topoisomerase type II (double strand cut, ATP-hydrolyzing) complex"/>
    <property type="evidence" value="ECO:0007669"/>
    <property type="project" value="TreeGrafter"/>
</dbReference>
<dbReference type="AlphaFoldDB" id="X1SEW8"/>
<feature type="non-terminal residue" evidence="6">
    <location>
        <position position="1"/>
    </location>
</feature>